<protein>
    <submittedName>
        <fullName evidence="1">Uncharacterized protein</fullName>
    </submittedName>
</protein>
<name>A0A2K9PPP8_9FLAO</name>
<gene>
    <name evidence="1" type="ORF">C1H87_10030</name>
</gene>
<evidence type="ECO:0000313" key="1">
    <source>
        <dbReference type="EMBL" id="AUP79016.1"/>
    </source>
</evidence>
<proteinExistence type="predicted"/>
<evidence type="ECO:0000313" key="2">
    <source>
        <dbReference type="Proteomes" id="UP000235826"/>
    </source>
</evidence>
<sequence>MFICKSQDYLVTKSGDTIFGKIELKTNVFVFVKNENGKQKFRAGKVNFFQRGDFRFVSVKTKFPEFLLEVINGELSYFVESHLKSRYTLNYRRKVYVKHKEKLYPINVGNDEKDFPPNHILPSNNSINSSVSLETFSSNDIYSSNFKWSFFQILGEDHTLSKLIKNNNFSIDDLEYLVNLSNKALTNIESFNKVIDSTLKRGYAKGYVINSKNDTINGSLKIKNRFILSEKLKLIDKSGNEFTYDPKELVGYKINDREYINDIINNHRRTLNKKIKGEICLYKDLENSKSYIKKKNSKYVLVDKTNKFLELLIDKKAVYDRIKANDYKTFEIKSIVRLYNNAQ</sequence>
<dbReference type="EMBL" id="CP025791">
    <property type="protein sequence ID" value="AUP79016.1"/>
    <property type="molecule type" value="Genomic_DNA"/>
</dbReference>
<accession>A0A2K9PPP8</accession>
<dbReference type="AlphaFoldDB" id="A0A2K9PPP8"/>
<organism evidence="1 2">
    <name type="scientific">Flavivirga eckloniae</name>
    <dbReference type="NCBI Taxonomy" id="1803846"/>
    <lineage>
        <taxon>Bacteria</taxon>
        <taxon>Pseudomonadati</taxon>
        <taxon>Bacteroidota</taxon>
        <taxon>Flavobacteriia</taxon>
        <taxon>Flavobacteriales</taxon>
        <taxon>Flavobacteriaceae</taxon>
        <taxon>Flavivirga</taxon>
    </lineage>
</organism>
<dbReference type="KEGG" id="fek:C1H87_10030"/>
<reference evidence="1 2" key="1">
    <citation type="submission" date="2018-01" db="EMBL/GenBank/DDBJ databases">
        <title>Complete genome sequence of Flavivirga eckloniae ECD14 isolated from seaweed Ecklonia cava.</title>
        <authorList>
            <person name="Lee J.H."/>
            <person name="Baik K.S."/>
            <person name="Seong C.N."/>
        </authorList>
    </citation>
    <scope>NUCLEOTIDE SEQUENCE [LARGE SCALE GENOMIC DNA]</scope>
    <source>
        <strain evidence="1 2">ECD14</strain>
    </source>
</reference>
<dbReference type="Proteomes" id="UP000235826">
    <property type="component" value="Chromosome"/>
</dbReference>
<keyword evidence="2" id="KW-1185">Reference proteome</keyword>